<keyword evidence="2" id="KW-0456">Lyase</keyword>
<evidence type="ECO:0000256" key="2">
    <source>
        <dbReference type="HAMAP-Rule" id="MF_01074"/>
    </source>
</evidence>
<dbReference type="GeneID" id="58052011"/>
<evidence type="ECO:0000256" key="1">
    <source>
        <dbReference type="ARBA" id="ARBA00022596"/>
    </source>
</evidence>
<keyword evidence="4" id="KW-1185">Reference proteome</keyword>
<accession>A0ABM7FZC1</accession>
<dbReference type="NCBIfam" id="TIGR00299">
    <property type="entry name" value="nickel pincer cofactor biosynthesis protein LarC"/>
    <property type="match status" value="1"/>
</dbReference>
<reference evidence="3 4" key="1">
    <citation type="submission" date="2018-05" db="EMBL/GenBank/DDBJ databases">
        <title>Complete genome sequencing of three human clinical isolates of Staphylococcus caprae reveals virulence factors similar to those of S. epidermidis and S. capitis.</title>
        <authorList>
            <person name="Watanabe S."/>
            <person name="Cui L."/>
        </authorList>
    </citation>
    <scope>NUCLEOTIDE SEQUENCE [LARGE SCALE GENOMIC DNA]</scope>
    <source>
        <strain evidence="3 4">JMUB590</strain>
    </source>
</reference>
<keyword evidence="1 2" id="KW-0533">Nickel</keyword>
<dbReference type="Pfam" id="PF01969">
    <property type="entry name" value="Ni_insertion"/>
    <property type="match status" value="1"/>
</dbReference>
<comment type="catalytic activity">
    <reaction evidence="2">
        <text>Ni(II)-pyridinium-3,5-bisthiocarboxylate mononucleotide = pyridinium-3,5-bisthiocarboxylate mononucleotide + Ni(2+)</text>
        <dbReference type="Rhea" id="RHEA:54784"/>
        <dbReference type="ChEBI" id="CHEBI:49786"/>
        <dbReference type="ChEBI" id="CHEBI:137372"/>
        <dbReference type="ChEBI" id="CHEBI:137373"/>
        <dbReference type="EC" id="4.99.1.12"/>
    </reaction>
</comment>
<gene>
    <name evidence="2" type="primary">larC</name>
    <name evidence="3" type="ORF">JMUB590_2280</name>
</gene>
<protein>
    <recommendedName>
        <fullName evidence="2">Pyridinium-3,5-bisthiocarboxylic acid mononucleotide nickel insertion protein</fullName>
        <shortName evidence="2">P2TMN nickel insertion protein</shortName>
        <ecNumber evidence="2">4.99.1.12</ecNumber>
    </recommendedName>
    <alternativeName>
        <fullName evidence="2">Nickel-pincer cofactor biosynthesis protein LarC</fullName>
    </alternativeName>
</protein>
<name>A0ABM7FZC1_9STAP</name>
<comment type="similarity">
    <text evidence="2">Belongs to the LarC family.</text>
</comment>
<evidence type="ECO:0000313" key="4">
    <source>
        <dbReference type="Proteomes" id="UP000274772"/>
    </source>
</evidence>
<dbReference type="InterPro" id="IPR002822">
    <property type="entry name" value="Ni_insertion"/>
</dbReference>
<dbReference type="Gene3D" id="3.10.20.300">
    <property type="entry name" value="mk0293 like domain"/>
    <property type="match status" value="1"/>
</dbReference>
<dbReference type="Proteomes" id="UP000274772">
    <property type="component" value="Chromosome"/>
</dbReference>
<sequence>MTNAIYLDCHAGIAGDMLLSALVDLGADPHEIESELKTLPLDHFELHFQKKMKQGIHAMTLNIDFDEPHHHRHASDILKMIDDSTLSPRVKARSKRIFEVIGHAEAKIHGMSFEDVHFHEVGAMDSIIDIIGGCIALESLDIDELYCSPIPTGNGKINIAHGVYPVPAPATAEILKGIPLAAFDVQSELTTPTGAAFAKSLVSSFGAFPSATMKEIGYGAGSKDFDFPNVLRVIQFETQSKKQDEVQVIECQIDDMTPESLGHFMDMALERGALDTYYTPIFMKKGRPSTHLTVICKPDTAFEFETLVLQETSSLGVRSYAVRRNILDRTFRDIDTGYGKISVKFALREGKILKMKPEYEDVKQVAERFERPFHMIHNEIVKTLFEKYSIGDELE</sequence>
<dbReference type="Gene3D" id="3.30.70.1380">
    <property type="entry name" value="Transcriptional regulatory protein pf0864 domain like"/>
    <property type="match status" value="1"/>
</dbReference>
<evidence type="ECO:0000313" key="3">
    <source>
        <dbReference type="EMBL" id="BBD93334.1"/>
    </source>
</evidence>
<dbReference type="HAMAP" id="MF_01074">
    <property type="entry name" value="LarC"/>
    <property type="match status" value="1"/>
</dbReference>
<comment type="function">
    <text evidence="2">Involved in the biosynthesis of a nickel-pincer cofactor ((SCS)Ni(II) pincer complex). Binds Ni(2+), and functions in nickel delivery to pyridinium-3,5-bisthiocarboxylic acid mononucleotide (P2TMN), to form the mature cofactor. Is thus probably required for the activation of nickel-pincer cofactor-dependent enzymes.</text>
</comment>
<proteinExistence type="inferred from homology"/>
<organism evidence="3 4">
    <name type="scientific">Staphylococcus caprae</name>
    <dbReference type="NCBI Taxonomy" id="29380"/>
    <lineage>
        <taxon>Bacteria</taxon>
        <taxon>Bacillati</taxon>
        <taxon>Bacillota</taxon>
        <taxon>Bacilli</taxon>
        <taxon>Bacillales</taxon>
        <taxon>Staphylococcaceae</taxon>
        <taxon>Staphylococcus</taxon>
    </lineage>
</organism>
<dbReference type="EMBL" id="AP018586">
    <property type="protein sequence ID" value="BBD93334.1"/>
    <property type="molecule type" value="Genomic_DNA"/>
</dbReference>
<dbReference type="PANTHER" id="PTHR36566:SF1">
    <property type="entry name" value="PYRIDINIUM-3,5-BISTHIOCARBOXYLIC ACID MONONUCLEOTIDE NICKEL INSERTION PROTEIN"/>
    <property type="match status" value="1"/>
</dbReference>
<dbReference type="PANTHER" id="PTHR36566">
    <property type="entry name" value="NICKEL INSERTION PROTEIN-RELATED"/>
    <property type="match status" value="1"/>
</dbReference>
<dbReference type="EC" id="4.99.1.12" evidence="2"/>
<dbReference type="RefSeq" id="WP_002441226.1">
    <property type="nucleotide sequence ID" value="NZ_AP018585.1"/>
</dbReference>